<dbReference type="AlphaFoldDB" id="A0AAV9A4B7"/>
<evidence type="ECO:0000256" key="1">
    <source>
        <dbReference type="SAM" id="MobiDB-lite"/>
    </source>
</evidence>
<keyword evidence="3" id="KW-1185">Reference proteome</keyword>
<feature type="compositionally biased region" description="Low complexity" evidence="1">
    <location>
        <begin position="52"/>
        <end position="62"/>
    </location>
</feature>
<organism evidence="2 3">
    <name type="scientific">Acorus gramineus</name>
    <name type="common">Dwarf sweet flag</name>
    <dbReference type="NCBI Taxonomy" id="55184"/>
    <lineage>
        <taxon>Eukaryota</taxon>
        <taxon>Viridiplantae</taxon>
        <taxon>Streptophyta</taxon>
        <taxon>Embryophyta</taxon>
        <taxon>Tracheophyta</taxon>
        <taxon>Spermatophyta</taxon>
        <taxon>Magnoliopsida</taxon>
        <taxon>Liliopsida</taxon>
        <taxon>Acoraceae</taxon>
        <taxon>Acorus</taxon>
    </lineage>
</organism>
<evidence type="ECO:0000313" key="2">
    <source>
        <dbReference type="EMBL" id="KAK1258875.1"/>
    </source>
</evidence>
<comment type="caution">
    <text evidence="2">The sequence shown here is derived from an EMBL/GenBank/DDBJ whole genome shotgun (WGS) entry which is preliminary data.</text>
</comment>
<name>A0AAV9A4B7_ACOGR</name>
<reference evidence="2" key="1">
    <citation type="journal article" date="2023" name="Nat. Commun.">
        <title>Diploid and tetraploid genomes of Acorus and the evolution of monocots.</title>
        <authorList>
            <person name="Ma L."/>
            <person name="Liu K.W."/>
            <person name="Li Z."/>
            <person name="Hsiao Y.Y."/>
            <person name="Qi Y."/>
            <person name="Fu T."/>
            <person name="Tang G.D."/>
            <person name="Zhang D."/>
            <person name="Sun W.H."/>
            <person name="Liu D.K."/>
            <person name="Li Y."/>
            <person name="Chen G.Z."/>
            <person name="Liu X.D."/>
            <person name="Liao X.Y."/>
            <person name="Jiang Y.T."/>
            <person name="Yu X."/>
            <person name="Hao Y."/>
            <person name="Huang J."/>
            <person name="Zhao X.W."/>
            <person name="Ke S."/>
            <person name="Chen Y.Y."/>
            <person name="Wu W.L."/>
            <person name="Hsu J.L."/>
            <person name="Lin Y.F."/>
            <person name="Huang M.D."/>
            <person name="Li C.Y."/>
            <person name="Huang L."/>
            <person name="Wang Z.W."/>
            <person name="Zhao X."/>
            <person name="Zhong W.Y."/>
            <person name="Peng D.H."/>
            <person name="Ahmad S."/>
            <person name="Lan S."/>
            <person name="Zhang J.S."/>
            <person name="Tsai W.C."/>
            <person name="Van de Peer Y."/>
            <person name="Liu Z.J."/>
        </authorList>
    </citation>
    <scope>NUCLEOTIDE SEQUENCE</scope>
    <source>
        <strain evidence="2">SCP</strain>
    </source>
</reference>
<proteinExistence type="predicted"/>
<accession>A0AAV9A4B7</accession>
<dbReference type="Proteomes" id="UP001179952">
    <property type="component" value="Unassembled WGS sequence"/>
</dbReference>
<gene>
    <name evidence="2" type="ORF">QJS04_geneDACA020263</name>
</gene>
<dbReference type="EMBL" id="JAUJYN010000013">
    <property type="protein sequence ID" value="KAK1258875.1"/>
    <property type="molecule type" value="Genomic_DNA"/>
</dbReference>
<sequence>MADIKVNPTKIQDYVTFLPPTSVHVVQCYISKEPTLLSMKGWNGTSNWLPNSSIRSSTSRSTITREKRTKRQIP</sequence>
<evidence type="ECO:0000313" key="3">
    <source>
        <dbReference type="Proteomes" id="UP001179952"/>
    </source>
</evidence>
<reference evidence="2" key="2">
    <citation type="submission" date="2023-06" db="EMBL/GenBank/DDBJ databases">
        <authorList>
            <person name="Ma L."/>
            <person name="Liu K.-W."/>
            <person name="Li Z."/>
            <person name="Hsiao Y.-Y."/>
            <person name="Qi Y."/>
            <person name="Fu T."/>
            <person name="Tang G."/>
            <person name="Zhang D."/>
            <person name="Sun W.-H."/>
            <person name="Liu D.-K."/>
            <person name="Li Y."/>
            <person name="Chen G.-Z."/>
            <person name="Liu X.-D."/>
            <person name="Liao X.-Y."/>
            <person name="Jiang Y.-T."/>
            <person name="Yu X."/>
            <person name="Hao Y."/>
            <person name="Huang J."/>
            <person name="Zhao X.-W."/>
            <person name="Ke S."/>
            <person name="Chen Y.-Y."/>
            <person name="Wu W.-L."/>
            <person name="Hsu J.-L."/>
            <person name="Lin Y.-F."/>
            <person name="Huang M.-D."/>
            <person name="Li C.-Y."/>
            <person name="Huang L."/>
            <person name="Wang Z.-W."/>
            <person name="Zhao X."/>
            <person name="Zhong W.-Y."/>
            <person name="Peng D.-H."/>
            <person name="Ahmad S."/>
            <person name="Lan S."/>
            <person name="Zhang J.-S."/>
            <person name="Tsai W.-C."/>
            <person name="Van De Peer Y."/>
            <person name="Liu Z.-J."/>
        </authorList>
    </citation>
    <scope>NUCLEOTIDE SEQUENCE</scope>
    <source>
        <strain evidence="2">SCP</strain>
        <tissue evidence="2">Leaves</tissue>
    </source>
</reference>
<protein>
    <submittedName>
        <fullName evidence="2">Uncharacterized protein</fullName>
    </submittedName>
</protein>
<feature type="region of interest" description="Disordered" evidence="1">
    <location>
        <begin position="50"/>
        <end position="74"/>
    </location>
</feature>